<comment type="caution">
    <text evidence="2">The sequence shown here is derived from an EMBL/GenBank/DDBJ whole genome shotgun (WGS) entry which is preliminary data.</text>
</comment>
<dbReference type="PANTHER" id="PTHR43459:SF1">
    <property type="entry name" value="EG:BACN32G11.4 PROTEIN"/>
    <property type="match status" value="1"/>
</dbReference>
<dbReference type="GO" id="GO:0004300">
    <property type="term" value="F:enoyl-CoA hydratase activity"/>
    <property type="evidence" value="ECO:0007669"/>
    <property type="project" value="UniProtKB-EC"/>
</dbReference>
<dbReference type="EMBL" id="JNVC02000024">
    <property type="protein sequence ID" value="KEZ47373.1"/>
    <property type="molecule type" value="Genomic_DNA"/>
</dbReference>
<dbReference type="STRING" id="246786.GS18_0221330"/>
<comment type="similarity">
    <text evidence="1">Belongs to the enoyl-CoA hydratase/isomerase family.</text>
</comment>
<dbReference type="EC" id="4.2.1.17" evidence="2"/>
<protein>
    <submittedName>
        <fullName evidence="2">Enoyl-CoA hydratase</fullName>
        <ecNumber evidence="2">4.2.1.17</ecNumber>
    </submittedName>
</protein>
<accession>A0A084GJ61</accession>
<reference evidence="2 3" key="1">
    <citation type="journal article" date="2005" name="Int. J. Syst. Evol. Microbiol.">
        <title>Bacillus cibi sp. nov., isolated from jeotgal, a traditional Korean fermented seafood.</title>
        <authorList>
            <person name="Yoon J.H."/>
            <person name="Lee C.H."/>
            <person name="Oh T.K."/>
        </authorList>
    </citation>
    <scope>NUCLEOTIDE SEQUENCE [LARGE SCALE GENOMIC DNA]</scope>
    <source>
        <strain evidence="2 3">DSM 16189</strain>
    </source>
</reference>
<name>A0A084GJ61_METID</name>
<evidence type="ECO:0000313" key="3">
    <source>
        <dbReference type="Proteomes" id="UP000028549"/>
    </source>
</evidence>
<dbReference type="OrthoDB" id="9775794at2"/>
<evidence type="ECO:0000313" key="2">
    <source>
        <dbReference type="EMBL" id="KEZ47373.1"/>
    </source>
</evidence>
<dbReference type="InterPro" id="IPR001753">
    <property type="entry name" value="Enoyl-CoA_hydra/iso"/>
</dbReference>
<gene>
    <name evidence="2" type="ORF">GS18_0221330</name>
</gene>
<dbReference type="NCBIfam" id="NF005804">
    <property type="entry name" value="PRK07659.1"/>
    <property type="match status" value="1"/>
</dbReference>
<keyword evidence="2" id="KW-0456">Lyase</keyword>
<dbReference type="Gene3D" id="3.90.226.10">
    <property type="entry name" value="2-enoyl-CoA Hydratase, Chain A, domain 1"/>
    <property type="match status" value="1"/>
</dbReference>
<dbReference type="AlphaFoldDB" id="A0A084GJ61"/>
<dbReference type="InterPro" id="IPR014748">
    <property type="entry name" value="Enoyl-CoA_hydra_C"/>
</dbReference>
<keyword evidence="3" id="KW-1185">Reference proteome</keyword>
<dbReference type="Gene3D" id="1.10.12.10">
    <property type="entry name" value="Lyase 2-enoyl-coa Hydratase, Chain A, domain 2"/>
    <property type="match status" value="1"/>
</dbReference>
<dbReference type="RefSeq" id="WP_029283665.1">
    <property type="nucleotide sequence ID" value="NZ_JNVC02000024.1"/>
</dbReference>
<proteinExistence type="inferred from homology"/>
<dbReference type="Proteomes" id="UP000028549">
    <property type="component" value="Unassembled WGS sequence"/>
</dbReference>
<dbReference type="Pfam" id="PF00378">
    <property type="entry name" value="ECH_1"/>
    <property type="match status" value="1"/>
</dbReference>
<organism evidence="2 3">
    <name type="scientific">Metabacillus indicus</name>
    <name type="common">Bacillus indicus</name>
    <dbReference type="NCBI Taxonomy" id="246786"/>
    <lineage>
        <taxon>Bacteria</taxon>
        <taxon>Bacillati</taxon>
        <taxon>Bacillota</taxon>
        <taxon>Bacilli</taxon>
        <taxon>Bacillales</taxon>
        <taxon>Bacillaceae</taxon>
        <taxon>Metabacillus</taxon>
    </lineage>
</organism>
<sequence length="258" mass="27953">MNMETVTYGVHGRYATIEMNRPEVLNAMNGQMLEELLQAFKQAAESEADVVILSGSGRGFSAGGDIKTMLNSMDNEGFSQVMDLISEVVTTFHTMPKVTISAIHGPAAGLGFSLALAADYVVAHSSAVLAMNFIGIGLVPDGGGHYFMKKRLGETKAKHLIWSGEKLTADAALNLGLVDQVTDADLLDTVKTLVGGMLQRPVKAMVASKNIYSAVGKEELQQILTLEKETQYNMRQSEDHKEGIKAFLEKRKPQFTGK</sequence>
<dbReference type="InterPro" id="IPR029045">
    <property type="entry name" value="ClpP/crotonase-like_dom_sf"/>
</dbReference>
<dbReference type="SUPFAM" id="SSF52096">
    <property type="entry name" value="ClpP/crotonase"/>
    <property type="match status" value="1"/>
</dbReference>
<dbReference type="PANTHER" id="PTHR43459">
    <property type="entry name" value="ENOYL-COA HYDRATASE"/>
    <property type="match status" value="1"/>
</dbReference>
<evidence type="ECO:0000256" key="1">
    <source>
        <dbReference type="ARBA" id="ARBA00005254"/>
    </source>
</evidence>
<dbReference type="CDD" id="cd06558">
    <property type="entry name" value="crotonase-like"/>
    <property type="match status" value="1"/>
</dbReference>